<reference evidence="1" key="1">
    <citation type="submission" date="2020-06" db="EMBL/GenBank/DDBJ databases">
        <title>WGS assembly of Ceratodon purpureus strain R40.</title>
        <authorList>
            <person name="Carey S.B."/>
            <person name="Jenkins J."/>
            <person name="Shu S."/>
            <person name="Lovell J.T."/>
            <person name="Sreedasyam A."/>
            <person name="Maumus F."/>
            <person name="Tiley G.P."/>
            <person name="Fernandez-Pozo N."/>
            <person name="Barry K."/>
            <person name="Chen C."/>
            <person name="Wang M."/>
            <person name="Lipzen A."/>
            <person name="Daum C."/>
            <person name="Saski C.A."/>
            <person name="Payton A.C."/>
            <person name="Mcbreen J.C."/>
            <person name="Conrad R.E."/>
            <person name="Kollar L.M."/>
            <person name="Olsson S."/>
            <person name="Huttunen S."/>
            <person name="Landis J.B."/>
            <person name="Wickett N.J."/>
            <person name="Johnson M.G."/>
            <person name="Rensing S.A."/>
            <person name="Grimwood J."/>
            <person name="Schmutz J."/>
            <person name="Mcdaniel S.F."/>
        </authorList>
    </citation>
    <scope>NUCLEOTIDE SEQUENCE</scope>
    <source>
        <strain evidence="1">R40</strain>
    </source>
</reference>
<gene>
    <name evidence="1" type="ORF">KC19_5G120200</name>
</gene>
<keyword evidence="2" id="KW-1185">Reference proteome</keyword>
<dbReference type="AlphaFoldDB" id="A0A8T0I1Z7"/>
<sequence>MIGLRGTTSGKSFSRLSSMNSATCLTLGSQRFSHGNAFTMSGYFSMLVSSLLPFYRNRPPDCSFV</sequence>
<dbReference type="EMBL" id="CM026425">
    <property type="protein sequence ID" value="KAG0576945.1"/>
    <property type="molecule type" value="Genomic_DNA"/>
</dbReference>
<organism evidence="1 2">
    <name type="scientific">Ceratodon purpureus</name>
    <name type="common">Fire moss</name>
    <name type="synonym">Dicranum purpureum</name>
    <dbReference type="NCBI Taxonomy" id="3225"/>
    <lineage>
        <taxon>Eukaryota</taxon>
        <taxon>Viridiplantae</taxon>
        <taxon>Streptophyta</taxon>
        <taxon>Embryophyta</taxon>
        <taxon>Bryophyta</taxon>
        <taxon>Bryophytina</taxon>
        <taxon>Bryopsida</taxon>
        <taxon>Dicranidae</taxon>
        <taxon>Pseudoditrichales</taxon>
        <taxon>Ditrichaceae</taxon>
        <taxon>Ceratodon</taxon>
    </lineage>
</organism>
<protein>
    <submittedName>
        <fullName evidence="1">Uncharacterized protein</fullName>
    </submittedName>
</protein>
<name>A0A8T0I1Z7_CERPU</name>
<comment type="caution">
    <text evidence="1">The sequence shown here is derived from an EMBL/GenBank/DDBJ whole genome shotgun (WGS) entry which is preliminary data.</text>
</comment>
<accession>A0A8T0I1Z7</accession>
<evidence type="ECO:0000313" key="1">
    <source>
        <dbReference type="EMBL" id="KAG0576945.1"/>
    </source>
</evidence>
<proteinExistence type="predicted"/>
<dbReference type="Proteomes" id="UP000822688">
    <property type="component" value="Chromosome 5"/>
</dbReference>
<evidence type="ECO:0000313" key="2">
    <source>
        <dbReference type="Proteomes" id="UP000822688"/>
    </source>
</evidence>